<dbReference type="RefSeq" id="WP_184758904.1">
    <property type="nucleotide sequence ID" value="NZ_BAABEK010000071.1"/>
</dbReference>
<dbReference type="InterPro" id="IPR006016">
    <property type="entry name" value="UspA"/>
</dbReference>
<dbReference type="InterPro" id="IPR006015">
    <property type="entry name" value="Universal_stress_UspA"/>
</dbReference>
<dbReference type="PANTHER" id="PTHR46268:SF6">
    <property type="entry name" value="UNIVERSAL STRESS PROTEIN UP12"/>
    <property type="match status" value="1"/>
</dbReference>
<accession>A0A7W7S4B0</accession>
<name>A0A7W7S4B0_9ACTN</name>
<evidence type="ECO:0000259" key="2">
    <source>
        <dbReference type="Pfam" id="PF00582"/>
    </source>
</evidence>
<dbReference type="Gene3D" id="3.40.50.620">
    <property type="entry name" value="HUPs"/>
    <property type="match status" value="2"/>
</dbReference>
<comment type="similarity">
    <text evidence="1">Belongs to the universal stress protein A family.</text>
</comment>
<dbReference type="EMBL" id="JACHJU010000004">
    <property type="protein sequence ID" value="MBB4942998.1"/>
    <property type="molecule type" value="Genomic_DNA"/>
</dbReference>
<dbReference type="PANTHER" id="PTHR46268">
    <property type="entry name" value="STRESS RESPONSE PROTEIN NHAX"/>
    <property type="match status" value="1"/>
</dbReference>
<protein>
    <submittedName>
        <fullName evidence="3">Nucleotide-binding universal stress UspA family protein</fullName>
    </submittedName>
</protein>
<dbReference type="PRINTS" id="PR01438">
    <property type="entry name" value="UNVRSLSTRESS"/>
</dbReference>
<feature type="domain" description="UspA" evidence="2">
    <location>
        <begin position="149"/>
        <end position="282"/>
    </location>
</feature>
<proteinExistence type="inferred from homology"/>
<dbReference type="Pfam" id="PF00582">
    <property type="entry name" value="Usp"/>
    <property type="match status" value="2"/>
</dbReference>
<dbReference type="InterPro" id="IPR014729">
    <property type="entry name" value="Rossmann-like_a/b/a_fold"/>
</dbReference>
<evidence type="ECO:0000256" key="1">
    <source>
        <dbReference type="ARBA" id="ARBA00008791"/>
    </source>
</evidence>
<organism evidence="3 4">
    <name type="scientific">Streptosporangium album</name>
    <dbReference type="NCBI Taxonomy" id="47479"/>
    <lineage>
        <taxon>Bacteria</taxon>
        <taxon>Bacillati</taxon>
        <taxon>Actinomycetota</taxon>
        <taxon>Actinomycetes</taxon>
        <taxon>Streptosporangiales</taxon>
        <taxon>Streptosporangiaceae</taxon>
        <taxon>Streptosporangium</taxon>
    </lineage>
</organism>
<evidence type="ECO:0000313" key="4">
    <source>
        <dbReference type="Proteomes" id="UP000534286"/>
    </source>
</evidence>
<gene>
    <name evidence="3" type="ORF">FHR32_007398</name>
</gene>
<feature type="domain" description="UspA" evidence="2">
    <location>
        <begin position="1"/>
        <end position="138"/>
    </location>
</feature>
<dbReference type="SUPFAM" id="SSF52402">
    <property type="entry name" value="Adenine nucleotide alpha hydrolases-like"/>
    <property type="match status" value="2"/>
</dbReference>
<keyword evidence="4" id="KW-1185">Reference proteome</keyword>
<reference evidence="3 4" key="1">
    <citation type="submission" date="2020-08" db="EMBL/GenBank/DDBJ databases">
        <title>Sequencing the genomes of 1000 actinobacteria strains.</title>
        <authorList>
            <person name="Klenk H.-P."/>
        </authorList>
    </citation>
    <scope>NUCLEOTIDE SEQUENCE [LARGE SCALE GENOMIC DNA]</scope>
    <source>
        <strain evidence="3 4">DSM 43023</strain>
    </source>
</reference>
<evidence type="ECO:0000313" key="3">
    <source>
        <dbReference type="EMBL" id="MBB4942998.1"/>
    </source>
</evidence>
<dbReference type="AlphaFoldDB" id="A0A7W7S4B0"/>
<sequence>MTEAIVAGTDGSATATAAVQWAAGDADRRGLPLRIAHVVDRWPYGIAAFPPPDWLDLMTRAGEQVLTEAIKAVGERWPDVRVTTALLEGEPAKALREQAGAATELVIGSRGLGGFVGALLGSAVLHVAGHVPGAVVVVGRDAGTPSGEVVVGVDGSSGSEPALGFAFEQARLRGCALRAVHAWQVPVHAFAPEVVYDIEDVRQAQQRMTMGQLAAWEEKFPEVGVVRDVTYAHPVSALVGVSPRAALLVVGSRGRGAVGSVILGSISHGVIHHARCPVAIVR</sequence>
<dbReference type="Proteomes" id="UP000534286">
    <property type="component" value="Unassembled WGS sequence"/>
</dbReference>
<comment type="caution">
    <text evidence="3">The sequence shown here is derived from an EMBL/GenBank/DDBJ whole genome shotgun (WGS) entry which is preliminary data.</text>
</comment>